<evidence type="ECO:0000313" key="2">
    <source>
        <dbReference type="Proteomes" id="UP000516384"/>
    </source>
</evidence>
<gene>
    <name evidence="1" type="ORF">IAQ67_07755</name>
</gene>
<proteinExistence type="predicted"/>
<protein>
    <submittedName>
        <fullName evidence="1">DUF3102 domain-containing protein</fullName>
    </submittedName>
</protein>
<dbReference type="AlphaFoldDB" id="A0A7H0YG73"/>
<evidence type="ECO:0000313" key="1">
    <source>
        <dbReference type="EMBL" id="QNR70081.1"/>
    </source>
</evidence>
<dbReference type="Proteomes" id="UP000516384">
    <property type="component" value="Chromosome"/>
</dbReference>
<dbReference type="EMBL" id="CP061172">
    <property type="protein sequence ID" value="QNR70081.1"/>
    <property type="molecule type" value="Genomic_DNA"/>
</dbReference>
<name>A0A7H0YG73_9BACL</name>
<dbReference type="Pfam" id="PF11300">
    <property type="entry name" value="DUF3102"/>
    <property type="match status" value="1"/>
</dbReference>
<organism evidence="1 2">
    <name type="scientific">Paenibacillus peoriae</name>
    <dbReference type="NCBI Taxonomy" id="59893"/>
    <lineage>
        <taxon>Bacteria</taxon>
        <taxon>Bacillati</taxon>
        <taxon>Bacillota</taxon>
        <taxon>Bacilli</taxon>
        <taxon>Bacillales</taxon>
        <taxon>Paenibacillaceae</taxon>
        <taxon>Paenibacillus</taxon>
    </lineage>
</organism>
<sequence>MGSKEFYLTASHFTYHPALFSSSISYKQIAGQSVFEIGRRLKHVKENDLVHGEWEKWLKTVDLTPRTAQRMIKAFEQFGNATTSSLLANSKVFEMLSLPESIDRLDFINQEHTVPSTGKQKTVDEMTVREVKLSFFYYIEPA</sequence>
<accession>A0A7H0YG73</accession>
<reference evidence="1 2" key="1">
    <citation type="submission" date="2020-09" db="EMBL/GenBank/DDBJ databases">
        <title>Characterization of Paenibacillus peoriae strain ZF390 with broad-spectrum antimicrobial activity as a potential biocontrol agent.</title>
        <authorList>
            <person name="Li L."/>
            <person name="Zhao Y."/>
            <person name="Li B."/>
            <person name="Xie X."/>
        </authorList>
    </citation>
    <scope>NUCLEOTIDE SEQUENCE [LARGE SCALE GENOMIC DNA]</scope>
    <source>
        <strain evidence="1 2">ZF390</strain>
    </source>
</reference>
<dbReference type="InterPro" id="IPR021451">
    <property type="entry name" value="DUF3102"/>
</dbReference>